<organism evidence="1 2">
    <name type="scientific">Pleurodeles waltl</name>
    <name type="common">Iberian ribbed newt</name>
    <dbReference type="NCBI Taxonomy" id="8319"/>
    <lineage>
        <taxon>Eukaryota</taxon>
        <taxon>Metazoa</taxon>
        <taxon>Chordata</taxon>
        <taxon>Craniata</taxon>
        <taxon>Vertebrata</taxon>
        <taxon>Euteleostomi</taxon>
        <taxon>Amphibia</taxon>
        <taxon>Batrachia</taxon>
        <taxon>Caudata</taxon>
        <taxon>Salamandroidea</taxon>
        <taxon>Salamandridae</taxon>
        <taxon>Pleurodelinae</taxon>
        <taxon>Pleurodeles</taxon>
    </lineage>
</organism>
<gene>
    <name evidence="1" type="ORF">NDU88_000434</name>
</gene>
<dbReference type="EMBL" id="JANPWB010000014">
    <property type="protein sequence ID" value="KAJ1095267.1"/>
    <property type="molecule type" value="Genomic_DNA"/>
</dbReference>
<evidence type="ECO:0000313" key="2">
    <source>
        <dbReference type="Proteomes" id="UP001066276"/>
    </source>
</evidence>
<proteinExistence type="predicted"/>
<protein>
    <submittedName>
        <fullName evidence="1">Uncharacterized protein</fullName>
    </submittedName>
</protein>
<accession>A0AAV7LY56</accession>
<sequence>MRGGGSQTSVSGSRVAPRVMRLLPRARVSAAHRLESLRRVRGEKAAAAELGLIVALHRPGSREDSSVGPCACCTEV</sequence>
<name>A0AAV7LY56_PLEWA</name>
<dbReference type="AlphaFoldDB" id="A0AAV7LY56"/>
<reference evidence="1" key="1">
    <citation type="journal article" date="2022" name="bioRxiv">
        <title>Sequencing and chromosome-scale assembly of the giantPleurodeles waltlgenome.</title>
        <authorList>
            <person name="Brown T."/>
            <person name="Elewa A."/>
            <person name="Iarovenko S."/>
            <person name="Subramanian E."/>
            <person name="Araus A.J."/>
            <person name="Petzold A."/>
            <person name="Susuki M."/>
            <person name="Suzuki K.-i.T."/>
            <person name="Hayashi T."/>
            <person name="Toyoda A."/>
            <person name="Oliveira C."/>
            <person name="Osipova E."/>
            <person name="Leigh N.D."/>
            <person name="Simon A."/>
            <person name="Yun M.H."/>
        </authorList>
    </citation>
    <scope>NUCLEOTIDE SEQUENCE</scope>
    <source>
        <strain evidence="1">20211129_DDA</strain>
        <tissue evidence="1">Liver</tissue>
    </source>
</reference>
<comment type="caution">
    <text evidence="1">The sequence shown here is derived from an EMBL/GenBank/DDBJ whole genome shotgun (WGS) entry which is preliminary data.</text>
</comment>
<keyword evidence="2" id="KW-1185">Reference proteome</keyword>
<dbReference type="Proteomes" id="UP001066276">
    <property type="component" value="Chromosome 10"/>
</dbReference>
<evidence type="ECO:0000313" key="1">
    <source>
        <dbReference type="EMBL" id="KAJ1095267.1"/>
    </source>
</evidence>